<proteinExistence type="inferred from homology"/>
<dbReference type="InterPro" id="IPR003439">
    <property type="entry name" value="ABC_transporter-like_ATP-bd"/>
</dbReference>
<comment type="caution">
    <text evidence="4">The sequence shown here is derived from an EMBL/GenBank/DDBJ whole genome shotgun (WGS) entry which is preliminary data.</text>
</comment>
<dbReference type="InterPro" id="IPR027417">
    <property type="entry name" value="P-loop_NTPase"/>
</dbReference>
<sequence>MANDGEIIIRTEDLTKRFGTLVAVDGLDLEIRRGEVFGFLGPNGAGKTTTIGMMVGLIKPTGGRVKIFGLDIKNNLPNILPRVGVVMDSPVFYPYLSGRDNLRLLSRVTGGINDDRIEQVLEIVELASRA</sequence>
<name>X0YI24_9ZZZZ</name>
<feature type="non-terminal residue" evidence="4">
    <location>
        <position position="130"/>
    </location>
</feature>
<keyword evidence="2" id="KW-0813">Transport</keyword>
<comment type="similarity">
    <text evidence="1">Belongs to the ABC transporter superfamily.</text>
</comment>
<dbReference type="Gene3D" id="3.40.50.300">
    <property type="entry name" value="P-loop containing nucleotide triphosphate hydrolases"/>
    <property type="match status" value="1"/>
</dbReference>
<organism evidence="4">
    <name type="scientific">marine sediment metagenome</name>
    <dbReference type="NCBI Taxonomy" id="412755"/>
    <lineage>
        <taxon>unclassified sequences</taxon>
        <taxon>metagenomes</taxon>
        <taxon>ecological metagenomes</taxon>
    </lineage>
</organism>
<dbReference type="EMBL" id="BARS01052903">
    <property type="protein sequence ID" value="GAG46842.1"/>
    <property type="molecule type" value="Genomic_DNA"/>
</dbReference>
<gene>
    <name evidence="4" type="ORF">S01H1_78592</name>
</gene>
<feature type="domain" description="ABC transporter" evidence="3">
    <location>
        <begin position="25"/>
        <end position="126"/>
    </location>
</feature>
<evidence type="ECO:0000259" key="3">
    <source>
        <dbReference type="Pfam" id="PF00005"/>
    </source>
</evidence>
<reference evidence="4" key="1">
    <citation type="journal article" date="2014" name="Front. Microbiol.">
        <title>High frequency of phylogenetically diverse reductive dehalogenase-homologous genes in deep subseafloor sedimentary metagenomes.</title>
        <authorList>
            <person name="Kawai M."/>
            <person name="Futagami T."/>
            <person name="Toyoda A."/>
            <person name="Takaki Y."/>
            <person name="Nishi S."/>
            <person name="Hori S."/>
            <person name="Arai W."/>
            <person name="Tsubouchi T."/>
            <person name="Morono Y."/>
            <person name="Uchiyama I."/>
            <person name="Ito T."/>
            <person name="Fujiyama A."/>
            <person name="Inagaki F."/>
            <person name="Takami H."/>
        </authorList>
    </citation>
    <scope>NUCLEOTIDE SEQUENCE</scope>
    <source>
        <strain evidence="4">Expedition CK06-06</strain>
    </source>
</reference>
<evidence type="ECO:0000256" key="2">
    <source>
        <dbReference type="ARBA" id="ARBA00022448"/>
    </source>
</evidence>
<dbReference type="AlphaFoldDB" id="X0YI24"/>
<protein>
    <recommendedName>
        <fullName evidence="3">ABC transporter domain-containing protein</fullName>
    </recommendedName>
</protein>
<accession>X0YI24</accession>
<dbReference type="GO" id="GO:0016887">
    <property type="term" value="F:ATP hydrolysis activity"/>
    <property type="evidence" value="ECO:0007669"/>
    <property type="project" value="InterPro"/>
</dbReference>
<dbReference type="Pfam" id="PF00005">
    <property type="entry name" value="ABC_tran"/>
    <property type="match status" value="1"/>
</dbReference>
<dbReference type="SUPFAM" id="SSF52540">
    <property type="entry name" value="P-loop containing nucleoside triphosphate hydrolases"/>
    <property type="match status" value="1"/>
</dbReference>
<dbReference type="PANTHER" id="PTHR43335">
    <property type="entry name" value="ABC TRANSPORTER, ATP-BINDING PROTEIN"/>
    <property type="match status" value="1"/>
</dbReference>
<evidence type="ECO:0000256" key="1">
    <source>
        <dbReference type="ARBA" id="ARBA00005417"/>
    </source>
</evidence>
<dbReference type="PANTHER" id="PTHR43335:SF4">
    <property type="entry name" value="ABC TRANSPORTER, ATP-BINDING PROTEIN"/>
    <property type="match status" value="1"/>
</dbReference>
<evidence type="ECO:0000313" key="4">
    <source>
        <dbReference type="EMBL" id="GAG46842.1"/>
    </source>
</evidence>
<dbReference type="GO" id="GO:0005524">
    <property type="term" value="F:ATP binding"/>
    <property type="evidence" value="ECO:0007669"/>
    <property type="project" value="InterPro"/>
</dbReference>